<sequence length="52" mass="5942">MSNISPTSRFTFKANPVKPEKAKTKKEMIANIKDTCDRKEEGPREEKSSDKN</sequence>
<feature type="compositionally biased region" description="Basic and acidic residues" evidence="1">
    <location>
        <begin position="18"/>
        <end position="52"/>
    </location>
</feature>
<accession>K1R6R5</accession>
<proteinExistence type="predicted"/>
<reference evidence="2" key="1">
    <citation type="journal article" date="2012" name="Nature">
        <title>The oyster genome reveals stress adaptation and complexity of shell formation.</title>
        <authorList>
            <person name="Zhang G."/>
            <person name="Fang X."/>
            <person name="Guo X."/>
            <person name="Li L."/>
            <person name="Luo R."/>
            <person name="Xu F."/>
            <person name="Yang P."/>
            <person name="Zhang L."/>
            <person name="Wang X."/>
            <person name="Qi H."/>
            <person name="Xiong Z."/>
            <person name="Que H."/>
            <person name="Xie Y."/>
            <person name="Holland P.W."/>
            <person name="Paps J."/>
            <person name="Zhu Y."/>
            <person name="Wu F."/>
            <person name="Chen Y."/>
            <person name="Wang J."/>
            <person name="Peng C."/>
            <person name="Meng J."/>
            <person name="Yang L."/>
            <person name="Liu J."/>
            <person name="Wen B."/>
            <person name="Zhang N."/>
            <person name="Huang Z."/>
            <person name="Zhu Q."/>
            <person name="Feng Y."/>
            <person name="Mount A."/>
            <person name="Hedgecock D."/>
            <person name="Xu Z."/>
            <person name="Liu Y."/>
            <person name="Domazet-Loso T."/>
            <person name="Du Y."/>
            <person name="Sun X."/>
            <person name="Zhang S."/>
            <person name="Liu B."/>
            <person name="Cheng P."/>
            <person name="Jiang X."/>
            <person name="Li J."/>
            <person name="Fan D."/>
            <person name="Wang W."/>
            <person name="Fu W."/>
            <person name="Wang T."/>
            <person name="Wang B."/>
            <person name="Zhang J."/>
            <person name="Peng Z."/>
            <person name="Li Y."/>
            <person name="Li N."/>
            <person name="Wang J."/>
            <person name="Chen M."/>
            <person name="He Y."/>
            <person name="Tan F."/>
            <person name="Song X."/>
            <person name="Zheng Q."/>
            <person name="Huang R."/>
            <person name="Yang H."/>
            <person name="Du X."/>
            <person name="Chen L."/>
            <person name="Yang M."/>
            <person name="Gaffney P.M."/>
            <person name="Wang S."/>
            <person name="Luo L."/>
            <person name="She Z."/>
            <person name="Ming Y."/>
            <person name="Huang W."/>
            <person name="Zhang S."/>
            <person name="Huang B."/>
            <person name="Zhang Y."/>
            <person name="Qu T."/>
            <person name="Ni P."/>
            <person name="Miao G."/>
            <person name="Wang J."/>
            <person name="Wang Q."/>
            <person name="Steinberg C.E."/>
            <person name="Wang H."/>
            <person name="Li N."/>
            <person name="Qian L."/>
            <person name="Zhang G."/>
            <person name="Li Y."/>
            <person name="Yang H."/>
            <person name="Liu X."/>
            <person name="Wang J."/>
            <person name="Yin Y."/>
            <person name="Wang J."/>
        </authorList>
    </citation>
    <scope>NUCLEOTIDE SEQUENCE [LARGE SCALE GENOMIC DNA]</scope>
    <source>
        <strain evidence="2">05x7-T-G4-1.051#20</strain>
    </source>
</reference>
<dbReference type="InParanoid" id="K1R6R5"/>
<dbReference type="EMBL" id="JH817400">
    <property type="protein sequence ID" value="EKC39244.1"/>
    <property type="molecule type" value="Genomic_DNA"/>
</dbReference>
<name>K1R6R5_MAGGI</name>
<feature type="region of interest" description="Disordered" evidence="1">
    <location>
        <begin position="1"/>
        <end position="52"/>
    </location>
</feature>
<dbReference type="HOGENOM" id="CLU_3089282_0_0_1"/>
<evidence type="ECO:0000313" key="2">
    <source>
        <dbReference type="EMBL" id="EKC39244.1"/>
    </source>
</evidence>
<feature type="compositionally biased region" description="Polar residues" evidence="1">
    <location>
        <begin position="1"/>
        <end position="10"/>
    </location>
</feature>
<evidence type="ECO:0000256" key="1">
    <source>
        <dbReference type="SAM" id="MobiDB-lite"/>
    </source>
</evidence>
<gene>
    <name evidence="2" type="ORF">CGI_10006823</name>
</gene>
<protein>
    <submittedName>
        <fullName evidence="2">Uncharacterized protein</fullName>
    </submittedName>
</protein>
<dbReference type="AlphaFoldDB" id="K1R6R5"/>
<organism evidence="2">
    <name type="scientific">Magallana gigas</name>
    <name type="common">Pacific oyster</name>
    <name type="synonym">Crassostrea gigas</name>
    <dbReference type="NCBI Taxonomy" id="29159"/>
    <lineage>
        <taxon>Eukaryota</taxon>
        <taxon>Metazoa</taxon>
        <taxon>Spiralia</taxon>
        <taxon>Lophotrochozoa</taxon>
        <taxon>Mollusca</taxon>
        <taxon>Bivalvia</taxon>
        <taxon>Autobranchia</taxon>
        <taxon>Pteriomorphia</taxon>
        <taxon>Ostreida</taxon>
        <taxon>Ostreoidea</taxon>
        <taxon>Ostreidae</taxon>
        <taxon>Magallana</taxon>
    </lineage>
</organism>